<dbReference type="Pfam" id="PF13167">
    <property type="entry name" value="GTP-bdg_N"/>
    <property type="match status" value="1"/>
</dbReference>
<gene>
    <name evidence="2" type="ORF">G7043_13730</name>
</gene>
<dbReference type="AlphaFoldDB" id="A0A7C9RQ49"/>
<proteinExistence type="predicted"/>
<organism evidence="2 3">
    <name type="scientific">Lentzea alba</name>
    <dbReference type="NCBI Taxonomy" id="2714351"/>
    <lineage>
        <taxon>Bacteria</taxon>
        <taxon>Bacillati</taxon>
        <taxon>Actinomycetota</taxon>
        <taxon>Actinomycetes</taxon>
        <taxon>Pseudonocardiales</taxon>
        <taxon>Pseudonocardiaceae</taxon>
        <taxon>Lentzea</taxon>
    </lineage>
</organism>
<dbReference type="InterPro" id="IPR025121">
    <property type="entry name" value="GTPase_HflX_N"/>
</dbReference>
<comment type="caution">
    <text evidence="2">The sequence shown here is derived from an EMBL/GenBank/DDBJ whole genome shotgun (WGS) entry which is preliminary data.</text>
</comment>
<evidence type="ECO:0000313" key="2">
    <source>
        <dbReference type="EMBL" id="NGY59984.1"/>
    </source>
</evidence>
<feature type="domain" description="GTPase HflX N-terminal" evidence="1">
    <location>
        <begin position="37"/>
        <end position="82"/>
    </location>
</feature>
<name>A0A7C9RQ49_9PSEU</name>
<evidence type="ECO:0000259" key="1">
    <source>
        <dbReference type="Pfam" id="PF13167"/>
    </source>
</evidence>
<dbReference type="EMBL" id="JAAMPJ010000003">
    <property type="protein sequence ID" value="NGY59984.1"/>
    <property type="molecule type" value="Genomic_DNA"/>
</dbReference>
<protein>
    <recommendedName>
        <fullName evidence="1">GTPase HflX N-terminal domain-containing protein</fullName>
    </recommendedName>
</protein>
<reference evidence="2 3" key="1">
    <citation type="submission" date="2020-03" db="EMBL/GenBank/DDBJ databases">
        <title>Isolation and identification of active actinomycetes.</title>
        <authorList>
            <person name="Sun X."/>
        </authorList>
    </citation>
    <scope>NUCLEOTIDE SEQUENCE [LARGE SCALE GENOMIC DNA]</scope>
    <source>
        <strain evidence="2 3">NEAU-D13</strain>
    </source>
</reference>
<accession>A0A7C9RQ49</accession>
<keyword evidence="3" id="KW-1185">Reference proteome</keyword>
<evidence type="ECO:0000313" key="3">
    <source>
        <dbReference type="Proteomes" id="UP000481360"/>
    </source>
</evidence>
<sequence>MASAAEQLAARGAHVVGQFVQRRGVSHGGVHKMSLPFSSRTLLSYGKVREVAEACEQTDARAVIFVAALTERQRHTLTAMLGRPALSLSDVLADD</sequence>
<dbReference type="Proteomes" id="UP000481360">
    <property type="component" value="Unassembled WGS sequence"/>
</dbReference>